<feature type="signal peptide" evidence="2">
    <location>
        <begin position="1"/>
        <end position="23"/>
    </location>
</feature>
<feature type="compositionally biased region" description="Basic and acidic residues" evidence="1">
    <location>
        <begin position="92"/>
        <end position="105"/>
    </location>
</feature>
<feature type="compositionally biased region" description="Gly residues" evidence="1">
    <location>
        <begin position="77"/>
        <end position="87"/>
    </location>
</feature>
<keyword evidence="2" id="KW-0732">Signal</keyword>
<proteinExistence type="predicted"/>
<accession>A0ABZ0WQ33</accession>
<dbReference type="RefSeq" id="WP_232833663.1">
    <property type="nucleotide sequence ID" value="NZ_CP139965.1"/>
</dbReference>
<evidence type="ECO:0000313" key="4">
    <source>
        <dbReference type="Proteomes" id="UP001325479"/>
    </source>
</evidence>
<keyword evidence="4" id="KW-1185">Reference proteome</keyword>
<evidence type="ECO:0000313" key="3">
    <source>
        <dbReference type="EMBL" id="WQD79514.1"/>
    </source>
</evidence>
<evidence type="ECO:0000256" key="1">
    <source>
        <dbReference type="SAM" id="MobiDB-lite"/>
    </source>
</evidence>
<name>A0ABZ0WQ33_9BURK</name>
<feature type="region of interest" description="Disordered" evidence="1">
    <location>
        <begin position="31"/>
        <end position="113"/>
    </location>
</feature>
<dbReference type="Proteomes" id="UP001325479">
    <property type="component" value="Chromosome"/>
</dbReference>
<organism evidence="3 4">
    <name type="scientific">Paraburkholderia kururiensis</name>
    <dbReference type="NCBI Taxonomy" id="984307"/>
    <lineage>
        <taxon>Bacteria</taxon>
        <taxon>Pseudomonadati</taxon>
        <taxon>Pseudomonadota</taxon>
        <taxon>Betaproteobacteria</taxon>
        <taxon>Burkholderiales</taxon>
        <taxon>Burkholderiaceae</taxon>
        <taxon>Paraburkholderia</taxon>
    </lineage>
</organism>
<feature type="chain" id="PRO_5045977343" evidence="2">
    <location>
        <begin position="24"/>
        <end position="113"/>
    </location>
</feature>
<evidence type="ECO:0000256" key="2">
    <source>
        <dbReference type="SAM" id="SignalP"/>
    </source>
</evidence>
<dbReference type="EMBL" id="CP139965">
    <property type="protein sequence ID" value="WQD79514.1"/>
    <property type="molecule type" value="Genomic_DNA"/>
</dbReference>
<sequence>MRFILTGAVLCALLFDFSLPALAGEHYVETWNPPEARQRPHKPAAGARKAPRQKRAQNTDHTTARKVADPAAAGSGSAAGTGNGTGAGRTKRPLDLDHDIPRKIGPDGNVMRV</sequence>
<reference evidence="3 4" key="1">
    <citation type="submission" date="2023-12" db="EMBL/GenBank/DDBJ databases">
        <title>Genome sequencing and assembly of bacterial species from a model synthetic community.</title>
        <authorList>
            <person name="Hogle S.L."/>
        </authorList>
    </citation>
    <scope>NUCLEOTIDE SEQUENCE [LARGE SCALE GENOMIC DNA]</scope>
    <source>
        <strain evidence="3 4">HAMBI 2494</strain>
    </source>
</reference>
<gene>
    <name evidence="3" type="ORF">U0042_07430</name>
</gene>
<protein>
    <submittedName>
        <fullName evidence="3">Uncharacterized protein</fullName>
    </submittedName>
</protein>